<dbReference type="OMA" id="KSAMCWV"/>
<dbReference type="RefSeq" id="XP_002139865.1">
    <property type="nucleotide sequence ID" value="XM_002139829.1"/>
</dbReference>
<organism evidence="6 7">
    <name type="scientific">Cryptosporidium muris (strain RN66)</name>
    <dbReference type="NCBI Taxonomy" id="441375"/>
    <lineage>
        <taxon>Eukaryota</taxon>
        <taxon>Sar</taxon>
        <taxon>Alveolata</taxon>
        <taxon>Apicomplexa</taxon>
        <taxon>Conoidasida</taxon>
        <taxon>Coccidia</taxon>
        <taxon>Eucoccidiorida</taxon>
        <taxon>Eimeriorina</taxon>
        <taxon>Cryptosporidiidae</taxon>
        <taxon>Cryptosporidium</taxon>
    </lineage>
</organism>
<evidence type="ECO:0000256" key="4">
    <source>
        <dbReference type="ARBA" id="ARBA00023136"/>
    </source>
</evidence>
<evidence type="ECO:0000313" key="6">
    <source>
        <dbReference type="EMBL" id="EEA05516.1"/>
    </source>
</evidence>
<protein>
    <recommendedName>
        <fullName evidence="8">LMBR1-like conserved region family protein</fullName>
    </recommendedName>
</protein>
<evidence type="ECO:0000256" key="3">
    <source>
        <dbReference type="ARBA" id="ARBA00022989"/>
    </source>
</evidence>
<gene>
    <name evidence="6" type="ORF">CMU_025220</name>
</gene>
<dbReference type="VEuPathDB" id="CryptoDB:CMU_025220"/>
<evidence type="ECO:0000256" key="2">
    <source>
        <dbReference type="ARBA" id="ARBA00022692"/>
    </source>
</evidence>
<dbReference type="GO" id="GO:0016020">
    <property type="term" value="C:membrane"/>
    <property type="evidence" value="ECO:0007669"/>
    <property type="project" value="UniProtKB-SubCell"/>
</dbReference>
<evidence type="ECO:0000256" key="1">
    <source>
        <dbReference type="ARBA" id="ARBA00004141"/>
    </source>
</evidence>
<accession>B6AAW4</accession>
<keyword evidence="2 5" id="KW-0812">Transmembrane</keyword>
<keyword evidence="3 5" id="KW-1133">Transmembrane helix</keyword>
<dbReference type="eggNOG" id="ENOG502QPKQ">
    <property type="taxonomic scope" value="Eukaryota"/>
</dbReference>
<feature type="transmembrane region" description="Helical" evidence="5">
    <location>
        <begin position="354"/>
        <end position="377"/>
    </location>
</feature>
<evidence type="ECO:0000256" key="5">
    <source>
        <dbReference type="SAM" id="Phobius"/>
    </source>
</evidence>
<reference evidence="6" key="1">
    <citation type="submission" date="2008-06" db="EMBL/GenBank/DDBJ databases">
        <authorList>
            <person name="Lorenzi H."/>
            <person name="Inman J."/>
            <person name="Miller J."/>
            <person name="Schobel S."/>
            <person name="Amedeo P."/>
            <person name="Caler E.V."/>
            <person name="da Silva J."/>
        </authorList>
    </citation>
    <scope>NUCLEOTIDE SEQUENCE [LARGE SCALE GENOMIC DNA]</scope>
    <source>
        <strain evidence="6">RN66</strain>
    </source>
</reference>
<evidence type="ECO:0008006" key="8">
    <source>
        <dbReference type="Google" id="ProtNLM"/>
    </source>
</evidence>
<feature type="transmembrane region" description="Helical" evidence="5">
    <location>
        <begin position="45"/>
        <end position="65"/>
    </location>
</feature>
<dbReference type="Proteomes" id="UP000001460">
    <property type="component" value="Unassembled WGS sequence"/>
</dbReference>
<feature type="transmembrane region" description="Helical" evidence="5">
    <location>
        <begin position="85"/>
        <end position="108"/>
    </location>
</feature>
<feature type="transmembrane region" description="Helical" evidence="5">
    <location>
        <begin position="455"/>
        <end position="478"/>
    </location>
</feature>
<name>B6AAW4_CRYMR</name>
<keyword evidence="7" id="KW-1185">Reference proteome</keyword>
<dbReference type="PANTHER" id="PTHR31652:SF0">
    <property type="entry name" value="LIMR FAMILY PROTEIN DDB_G0283707-RELATED"/>
    <property type="match status" value="1"/>
</dbReference>
<evidence type="ECO:0000313" key="7">
    <source>
        <dbReference type="Proteomes" id="UP000001460"/>
    </source>
</evidence>
<comment type="subcellular location">
    <subcellularLocation>
        <location evidence="1">Membrane</location>
        <topology evidence="1">Multi-pass membrane protein</topology>
    </subcellularLocation>
</comment>
<dbReference type="AlphaFoldDB" id="B6AAW4"/>
<dbReference type="PANTHER" id="PTHR31652">
    <property type="entry name" value="LIMR FAMILY PROTEIN DDB_G0283707-RELATED"/>
    <property type="match status" value="1"/>
</dbReference>
<feature type="transmembrane region" description="Helical" evidence="5">
    <location>
        <begin position="398"/>
        <end position="420"/>
    </location>
</feature>
<feature type="transmembrane region" description="Helical" evidence="5">
    <location>
        <begin position="6"/>
        <end position="25"/>
    </location>
</feature>
<feature type="transmembrane region" description="Helical" evidence="5">
    <location>
        <begin position="312"/>
        <end position="342"/>
    </location>
</feature>
<sequence>MDLILVFFILIYNIIVLIIDIRLLYIFEDPEDVKDRPKQGIIARVSALFGLQLIWINYSIISINIMNQNPPLGGEPSSTVNMFNLFLIILCLNLVYMALLLPFSIFYYESEHDKRLIRHSPLLITCLYTLPFIIIYGILLGISYGAFRFATFSFVSNSLCIKVSNIAKFSSDLCSKQSFTTIISFPIIFTGLMIFIGFIFNIVFVGIGLVLTPSLIFSSIINRVIPLTLEEYNSRKMEIFIIAEKLKEVGKNILKKQEQYNKLSSNYSYSFKRWSEKRSLQQKINKYRNEVIALNEYFENTEKGFKKRGENYVLTTIKVIGFILSLLFTIVWICMLITSMVISETFIPSNNPLVTPWLILLSLILPIYLGICSCFCWSQFGKKICFCFPFHFLRRDETPLNSILFNIGIVLFPITSVVYLTSKAMLWCIKFDESYLIFYVASNIYLNKYFIANDIFIYCIFGVSILTTIVKLLIYIWIHSTNSNTKGVPNILMNYTATKDEL</sequence>
<feature type="transmembrane region" description="Helical" evidence="5">
    <location>
        <begin position="179"/>
        <end position="200"/>
    </location>
</feature>
<dbReference type="EMBL" id="DS989727">
    <property type="protein sequence ID" value="EEA05516.1"/>
    <property type="molecule type" value="Genomic_DNA"/>
</dbReference>
<proteinExistence type="predicted"/>
<dbReference type="OrthoDB" id="73273at2759"/>
<dbReference type="GeneID" id="6995004"/>
<keyword evidence="4 5" id="KW-0472">Membrane</keyword>
<feature type="transmembrane region" description="Helical" evidence="5">
    <location>
        <begin position="120"/>
        <end position="140"/>
    </location>
</feature>